<dbReference type="AlphaFoldDB" id="A0A2P2PZD6"/>
<reference evidence="1" key="1">
    <citation type="submission" date="2018-02" db="EMBL/GenBank/DDBJ databases">
        <title>Rhizophora mucronata_Transcriptome.</title>
        <authorList>
            <person name="Meera S.P."/>
            <person name="Sreeshan A."/>
            <person name="Augustine A."/>
        </authorList>
    </citation>
    <scope>NUCLEOTIDE SEQUENCE</scope>
    <source>
        <tissue evidence="1">Leaf</tissue>
    </source>
</reference>
<organism evidence="1">
    <name type="scientific">Rhizophora mucronata</name>
    <name type="common">Asiatic mangrove</name>
    <dbReference type="NCBI Taxonomy" id="61149"/>
    <lineage>
        <taxon>Eukaryota</taxon>
        <taxon>Viridiplantae</taxon>
        <taxon>Streptophyta</taxon>
        <taxon>Embryophyta</taxon>
        <taxon>Tracheophyta</taxon>
        <taxon>Spermatophyta</taxon>
        <taxon>Magnoliopsida</taxon>
        <taxon>eudicotyledons</taxon>
        <taxon>Gunneridae</taxon>
        <taxon>Pentapetalae</taxon>
        <taxon>rosids</taxon>
        <taxon>fabids</taxon>
        <taxon>Malpighiales</taxon>
        <taxon>Rhizophoraceae</taxon>
        <taxon>Rhizophora</taxon>
    </lineage>
</organism>
<dbReference type="EMBL" id="GGEC01079622">
    <property type="protein sequence ID" value="MBX60106.1"/>
    <property type="molecule type" value="Transcribed_RNA"/>
</dbReference>
<evidence type="ECO:0000313" key="1">
    <source>
        <dbReference type="EMBL" id="MBX60106.1"/>
    </source>
</evidence>
<accession>A0A2P2PZD6</accession>
<proteinExistence type="predicted"/>
<sequence>MIRNSSNFSLLHQLYFSH</sequence>
<protein>
    <submittedName>
        <fullName evidence="1">Uncharacterized protein</fullName>
    </submittedName>
</protein>
<name>A0A2P2PZD6_RHIMU</name>